<keyword evidence="3" id="KW-1003">Cell membrane</keyword>
<dbReference type="EMBL" id="CP018632">
    <property type="protein sequence ID" value="ASJ76651.1"/>
    <property type="molecule type" value="Genomic_DNA"/>
</dbReference>
<dbReference type="AlphaFoldDB" id="A0A2Z2P241"/>
<comment type="subunit">
    <text evidence="9">Type II secretion is composed of four main components: the outer membrane complex, the inner membrane complex, the cytoplasmic secretion ATPase and the periplasm-spanning pseudopilus.</text>
</comment>
<dbReference type="InterPro" id="IPR012902">
    <property type="entry name" value="N_methyl_site"/>
</dbReference>
<feature type="domain" description="Type II secretion system protein GspI C-terminal" evidence="10">
    <location>
        <begin position="50"/>
        <end position="128"/>
    </location>
</feature>
<dbReference type="RefSeq" id="WP_088921402.1">
    <property type="nucleotide sequence ID" value="NZ_CP018632.1"/>
</dbReference>
<gene>
    <name evidence="11" type="ORF">IMCC3135_33035</name>
</gene>
<sequence length="135" mass="15097">MKQFPDNKKPARSGRGFTLIEVLVAMTIIAVGVSALVASAGASVFRADYLRDREFGRWIASNRLAELQSLPAWPDNGTTNTEVEMVGLDWFVRTRTQAVSDDDLRRVDVEVRRDKDEDSYIYTVSGFIGNPAIKE</sequence>
<accession>A0A2Z2P241</accession>
<comment type="subcellular location">
    <subcellularLocation>
        <location evidence="1 9">Cell inner membrane</location>
        <topology evidence="1 9">Single-pass membrane protein</topology>
    </subcellularLocation>
</comment>
<dbReference type="GO" id="GO:0015627">
    <property type="term" value="C:type II protein secretion system complex"/>
    <property type="evidence" value="ECO:0007669"/>
    <property type="project" value="UniProtKB-UniRule"/>
</dbReference>
<evidence type="ECO:0000256" key="9">
    <source>
        <dbReference type="RuleBase" id="RU368030"/>
    </source>
</evidence>
<dbReference type="Proteomes" id="UP000250079">
    <property type="component" value="Chromosome"/>
</dbReference>
<keyword evidence="5 9" id="KW-0997">Cell inner membrane</keyword>
<evidence type="ECO:0000256" key="3">
    <source>
        <dbReference type="ARBA" id="ARBA00022475"/>
    </source>
</evidence>
<dbReference type="InterPro" id="IPR010052">
    <property type="entry name" value="T2SS_protein-GspI"/>
</dbReference>
<comment type="function">
    <text evidence="9">Component of the type II secretion system required for the energy-dependent secretion of extracellular factors such as proteases and toxins from the periplasm.</text>
</comment>
<evidence type="ECO:0000256" key="5">
    <source>
        <dbReference type="ARBA" id="ARBA00022519"/>
    </source>
</evidence>
<reference evidence="11 12" key="1">
    <citation type="submission" date="2016-12" db="EMBL/GenBank/DDBJ databases">
        <authorList>
            <person name="Song W.-J."/>
            <person name="Kurnit D.M."/>
        </authorList>
    </citation>
    <scope>NUCLEOTIDE SEQUENCE [LARGE SCALE GENOMIC DNA]</scope>
    <source>
        <strain evidence="11 12">IMCC3135</strain>
    </source>
</reference>
<keyword evidence="12" id="KW-1185">Reference proteome</keyword>
<dbReference type="PROSITE" id="PS00409">
    <property type="entry name" value="PROKAR_NTER_METHYL"/>
    <property type="match status" value="1"/>
</dbReference>
<evidence type="ECO:0000256" key="6">
    <source>
        <dbReference type="ARBA" id="ARBA00022692"/>
    </source>
</evidence>
<evidence type="ECO:0000313" key="12">
    <source>
        <dbReference type="Proteomes" id="UP000250079"/>
    </source>
</evidence>
<keyword evidence="8 9" id="KW-0472">Membrane</keyword>
<evidence type="ECO:0000256" key="8">
    <source>
        <dbReference type="ARBA" id="ARBA00023136"/>
    </source>
</evidence>
<evidence type="ECO:0000256" key="4">
    <source>
        <dbReference type="ARBA" id="ARBA00022481"/>
    </source>
</evidence>
<feature type="transmembrane region" description="Helical" evidence="9">
    <location>
        <begin position="20"/>
        <end position="45"/>
    </location>
</feature>
<dbReference type="SUPFAM" id="SSF54523">
    <property type="entry name" value="Pili subunits"/>
    <property type="match status" value="1"/>
</dbReference>
<dbReference type="Pfam" id="PF02501">
    <property type="entry name" value="T2SSI"/>
    <property type="match status" value="1"/>
</dbReference>
<keyword evidence="6 9" id="KW-0812">Transmembrane</keyword>
<dbReference type="NCBIfam" id="TIGR01707">
    <property type="entry name" value="gspI"/>
    <property type="match status" value="1"/>
</dbReference>
<evidence type="ECO:0000256" key="7">
    <source>
        <dbReference type="ARBA" id="ARBA00022989"/>
    </source>
</evidence>
<evidence type="ECO:0000313" key="11">
    <source>
        <dbReference type="EMBL" id="ASJ76651.1"/>
    </source>
</evidence>
<dbReference type="Pfam" id="PF07963">
    <property type="entry name" value="N_methyl"/>
    <property type="match status" value="1"/>
</dbReference>
<dbReference type="InterPro" id="IPR045584">
    <property type="entry name" value="Pilin-like"/>
</dbReference>
<dbReference type="KEGG" id="gai:IMCC3135_33035"/>
<protein>
    <recommendedName>
        <fullName evidence="9">Type II secretion system protein I</fullName>
        <shortName evidence="9">T2SS minor pseudopilin I</shortName>
    </recommendedName>
</protein>
<proteinExistence type="inferred from homology"/>
<dbReference type="GO" id="GO:0015628">
    <property type="term" value="P:protein secretion by the type II secretion system"/>
    <property type="evidence" value="ECO:0007669"/>
    <property type="project" value="UniProtKB-UniRule"/>
</dbReference>
<keyword evidence="4 9" id="KW-0488">Methylation</keyword>
<dbReference type="OrthoDB" id="6121517at2"/>
<dbReference type="Gene3D" id="3.30.1300.30">
    <property type="entry name" value="GSPII I/J protein-like"/>
    <property type="match status" value="1"/>
</dbReference>
<evidence type="ECO:0000256" key="2">
    <source>
        <dbReference type="ARBA" id="ARBA00008358"/>
    </source>
</evidence>
<evidence type="ECO:0000256" key="1">
    <source>
        <dbReference type="ARBA" id="ARBA00004377"/>
    </source>
</evidence>
<dbReference type="NCBIfam" id="TIGR02532">
    <property type="entry name" value="IV_pilin_GFxxxE"/>
    <property type="match status" value="1"/>
</dbReference>
<comment type="similarity">
    <text evidence="2 9">Belongs to the GSP I family.</text>
</comment>
<dbReference type="PANTHER" id="PTHR38779:SF2">
    <property type="entry name" value="TYPE II SECRETION SYSTEM PROTEIN I-RELATED"/>
    <property type="match status" value="1"/>
</dbReference>
<evidence type="ECO:0000259" key="10">
    <source>
        <dbReference type="Pfam" id="PF02501"/>
    </source>
</evidence>
<organism evidence="11 12">
    <name type="scientific">Granulosicoccus antarcticus IMCC3135</name>
    <dbReference type="NCBI Taxonomy" id="1192854"/>
    <lineage>
        <taxon>Bacteria</taxon>
        <taxon>Pseudomonadati</taxon>
        <taxon>Pseudomonadota</taxon>
        <taxon>Gammaproteobacteria</taxon>
        <taxon>Chromatiales</taxon>
        <taxon>Granulosicoccaceae</taxon>
        <taxon>Granulosicoccus</taxon>
    </lineage>
</organism>
<dbReference type="GO" id="GO:0005886">
    <property type="term" value="C:plasma membrane"/>
    <property type="evidence" value="ECO:0007669"/>
    <property type="project" value="UniProtKB-SubCell"/>
</dbReference>
<dbReference type="PANTHER" id="PTHR38779">
    <property type="entry name" value="TYPE II SECRETION SYSTEM PROTEIN I-RELATED"/>
    <property type="match status" value="1"/>
</dbReference>
<dbReference type="InterPro" id="IPR003413">
    <property type="entry name" value="T2SS_GspI_C"/>
</dbReference>
<comment type="PTM">
    <text evidence="9">Cleaved by prepilin peptidase.</text>
</comment>
<name>A0A2Z2P241_9GAMM</name>
<keyword evidence="7 9" id="KW-1133">Transmembrane helix</keyword>